<dbReference type="Pfam" id="PF05685">
    <property type="entry name" value="Uma2"/>
    <property type="match status" value="1"/>
</dbReference>
<dbReference type="KEGG" id="scl:sce0306"/>
<dbReference type="PANTHER" id="PTHR34107">
    <property type="entry name" value="SLL0198 PROTEIN-RELATED"/>
    <property type="match status" value="1"/>
</dbReference>
<dbReference type="STRING" id="448385.sce0306"/>
<dbReference type="CDD" id="cd06260">
    <property type="entry name" value="DUF820-like"/>
    <property type="match status" value="1"/>
</dbReference>
<organism evidence="3 4">
    <name type="scientific">Sorangium cellulosum (strain So ce56)</name>
    <name type="common">Polyangium cellulosum (strain So ce56)</name>
    <dbReference type="NCBI Taxonomy" id="448385"/>
    <lineage>
        <taxon>Bacteria</taxon>
        <taxon>Pseudomonadati</taxon>
        <taxon>Myxococcota</taxon>
        <taxon>Polyangia</taxon>
        <taxon>Polyangiales</taxon>
        <taxon>Polyangiaceae</taxon>
        <taxon>Sorangium</taxon>
    </lineage>
</organism>
<evidence type="ECO:0000256" key="1">
    <source>
        <dbReference type="SAM" id="MobiDB-lite"/>
    </source>
</evidence>
<gene>
    <name evidence="3" type="ordered locus">sce0306</name>
</gene>
<feature type="region of interest" description="Disordered" evidence="1">
    <location>
        <begin position="1"/>
        <end position="44"/>
    </location>
</feature>
<dbReference type="eggNOG" id="COG4636">
    <property type="taxonomic scope" value="Bacteria"/>
</dbReference>
<proteinExistence type="predicted"/>
<name>A9GQL7_SORC5</name>
<dbReference type="InterPro" id="IPR012296">
    <property type="entry name" value="Nuclease_put_TT1808"/>
</dbReference>
<dbReference type="InterPro" id="IPR008538">
    <property type="entry name" value="Uma2"/>
</dbReference>
<sequence length="234" mass="26406">MMRRDVRRFQGLLAGRPRTSRRLAAPSAPGQASPMGQPAEKQRRATYADLEAVPSNKVAELIGGELHITSRSAPRNALARSALLGELRPGARAPRDHGHELPGDWWILNGPELHFPDRGSPDDMDVLVPDLVGWRRERMPELPETAYVELAPDWICDVLDPLTEEYKRQVKMPIYAREGVRHAWLVDPIARTLEVHVLGQDRRWGPAVVHHDSARVRVEPFEAIELDLSVLWAM</sequence>
<keyword evidence="4" id="KW-1185">Reference proteome</keyword>
<dbReference type="BioCyc" id="SCEL448385:SCE_RS01590-MONOMER"/>
<evidence type="ECO:0000313" key="3">
    <source>
        <dbReference type="EMBL" id="CAN90463.1"/>
    </source>
</evidence>
<dbReference type="PANTHER" id="PTHR34107:SF4">
    <property type="entry name" value="SLL1222 PROTEIN"/>
    <property type="match status" value="1"/>
</dbReference>
<evidence type="ECO:0000259" key="2">
    <source>
        <dbReference type="Pfam" id="PF05685"/>
    </source>
</evidence>
<dbReference type="HOGENOM" id="CLU_076312_1_0_7"/>
<reference evidence="3 4" key="1">
    <citation type="journal article" date="2007" name="Nat. Biotechnol.">
        <title>Complete genome sequence of the myxobacterium Sorangium cellulosum.</title>
        <authorList>
            <person name="Schneiker S."/>
            <person name="Perlova O."/>
            <person name="Kaiser O."/>
            <person name="Gerth K."/>
            <person name="Alici A."/>
            <person name="Altmeyer M.O."/>
            <person name="Bartels D."/>
            <person name="Bekel T."/>
            <person name="Beyer S."/>
            <person name="Bode E."/>
            <person name="Bode H.B."/>
            <person name="Bolten C.J."/>
            <person name="Choudhuri J.V."/>
            <person name="Doss S."/>
            <person name="Elnakady Y.A."/>
            <person name="Frank B."/>
            <person name="Gaigalat L."/>
            <person name="Goesmann A."/>
            <person name="Groeger C."/>
            <person name="Gross F."/>
            <person name="Jelsbak L."/>
            <person name="Jelsbak L."/>
            <person name="Kalinowski J."/>
            <person name="Kegler C."/>
            <person name="Knauber T."/>
            <person name="Konietzny S."/>
            <person name="Kopp M."/>
            <person name="Krause L."/>
            <person name="Krug D."/>
            <person name="Linke B."/>
            <person name="Mahmud T."/>
            <person name="Martinez-Arias R."/>
            <person name="McHardy A.C."/>
            <person name="Merai M."/>
            <person name="Meyer F."/>
            <person name="Mormann S."/>
            <person name="Munoz-Dorado J."/>
            <person name="Perez J."/>
            <person name="Pradella S."/>
            <person name="Rachid S."/>
            <person name="Raddatz G."/>
            <person name="Rosenau F."/>
            <person name="Rueckert C."/>
            <person name="Sasse F."/>
            <person name="Scharfe M."/>
            <person name="Schuster S.C."/>
            <person name="Suen G."/>
            <person name="Treuner-Lange A."/>
            <person name="Velicer G.J."/>
            <person name="Vorholter F.-J."/>
            <person name="Weissman K.J."/>
            <person name="Welch R.D."/>
            <person name="Wenzel S.C."/>
            <person name="Whitworth D.E."/>
            <person name="Wilhelm S."/>
            <person name="Wittmann C."/>
            <person name="Bloecker H."/>
            <person name="Puehler A."/>
            <person name="Mueller R."/>
        </authorList>
    </citation>
    <scope>NUCLEOTIDE SEQUENCE [LARGE SCALE GENOMIC DNA]</scope>
    <source>
        <strain evidence="4">So ce56</strain>
    </source>
</reference>
<dbReference type="SUPFAM" id="SSF52980">
    <property type="entry name" value="Restriction endonuclease-like"/>
    <property type="match status" value="1"/>
</dbReference>
<protein>
    <recommendedName>
        <fullName evidence="2">Putative restriction endonuclease domain-containing protein</fullName>
    </recommendedName>
</protein>
<feature type="domain" description="Putative restriction endonuclease" evidence="2">
    <location>
        <begin position="46"/>
        <end position="228"/>
    </location>
</feature>
<dbReference type="EMBL" id="AM746676">
    <property type="protein sequence ID" value="CAN90463.1"/>
    <property type="molecule type" value="Genomic_DNA"/>
</dbReference>
<evidence type="ECO:0000313" key="4">
    <source>
        <dbReference type="Proteomes" id="UP000002139"/>
    </source>
</evidence>
<dbReference type="InterPro" id="IPR011335">
    <property type="entry name" value="Restrct_endonuc-II-like"/>
</dbReference>
<dbReference type="Gene3D" id="3.90.1570.10">
    <property type="entry name" value="tt1808, chain A"/>
    <property type="match status" value="1"/>
</dbReference>
<accession>A9GQL7</accession>
<dbReference type="Proteomes" id="UP000002139">
    <property type="component" value="Chromosome"/>
</dbReference>
<dbReference type="AlphaFoldDB" id="A9GQL7"/>